<dbReference type="EMBL" id="CCBN010000008">
    <property type="protein sequence ID" value="CDO54598.1"/>
    <property type="molecule type" value="Genomic_DNA"/>
</dbReference>
<dbReference type="SUPFAM" id="SSF88723">
    <property type="entry name" value="PIN domain-like"/>
    <property type="match status" value="1"/>
</dbReference>
<keyword evidence="4" id="KW-0539">Nucleus</keyword>
<dbReference type="InterPro" id="IPR057776">
    <property type="entry name" value="UTP23_sensor"/>
</dbReference>
<keyword evidence="3" id="KW-0698">rRNA processing</keyword>
<evidence type="ECO:0000256" key="5">
    <source>
        <dbReference type="ARBA" id="ARBA00037300"/>
    </source>
</evidence>
<dbReference type="Proteomes" id="UP000242525">
    <property type="component" value="Unassembled WGS sequence"/>
</dbReference>
<dbReference type="FunFam" id="3.40.50.1010:FF:000006">
    <property type="entry name" value="rRNA-processing protein UTP23 homolog"/>
    <property type="match status" value="1"/>
</dbReference>
<feature type="compositionally biased region" description="Basic residues" evidence="8">
    <location>
        <begin position="249"/>
        <end position="259"/>
    </location>
</feature>
<name>A0A0J9XAU3_GEOCN</name>
<dbReference type="InterPro" id="IPR029060">
    <property type="entry name" value="PIN-like_dom_sf"/>
</dbReference>
<evidence type="ECO:0000256" key="6">
    <source>
        <dbReference type="ARBA" id="ARBA00038503"/>
    </source>
</evidence>
<dbReference type="PANTHER" id="PTHR12416">
    <property type="entry name" value="RRNA-PROCESSING PROTEIN UTP23 HOMOLOG"/>
    <property type="match status" value="1"/>
</dbReference>
<feature type="compositionally biased region" description="Acidic residues" evidence="8">
    <location>
        <begin position="191"/>
        <end position="202"/>
    </location>
</feature>
<evidence type="ECO:0000313" key="11">
    <source>
        <dbReference type="Proteomes" id="UP000242525"/>
    </source>
</evidence>
<dbReference type="GO" id="GO:0006364">
    <property type="term" value="P:rRNA processing"/>
    <property type="evidence" value="ECO:0007669"/>
    <property type="project" value="UniProtKB-KW"/>
</dbReference>
<dbReference type="CDD" id="cd09865">
    <property type="entry name" value="PIN_ScUtp23p-like"/>
    <property type="match status" value="1"/>
</dbReference>
<dbReference type="InterPro" id="IPR006984">
    <property type="entry name" value="Fcf1/UTP23"/>
</dbReference>
<accession>A0A0J9XAU3</accession>
<comment type="function">
    <text evidence="5">Involved in rRNA-processing and ribosome biogenesis.</text>
</comment>
<dbReference type="Pfam" id="PF24779">
    <property type="entry name" value="UTP23_sensor"/>
    <property type="match status" value="1"/>
</dbReference>
<evidence type="ECO:0000256" key="8">
    <source>
        <dbReference type="SAM" id="MobiDB-lite"/>
    </source>
</evidence>
<feature type="compositionally biased region" description="Low complexity" evidence="8">
    <location>
        <begin position="304"/>
        <end position="317"/>
    </location>
</feature>
<evidence type="ECO:0000256" key="3">
    <source>
        <dbReference type="ARBA" id="ARBA00022552"/>
    </source>
</evidence>
<evidence type="ECO:0000256" key="2">
    <source>
        <dbReference type="ARBA" id="ARBA00022517"/>
    </source>
</evidence>
<feature type="compositionally biased region" description="Low complexity" evidence="8">
    <location>
        <begin position="275"/>
        <end position="284"/>
    </location>
</feature>
<protein>
    <recommendedName>
        <fullName evidence="7">U three protein 23</fullName>
    </recommendedName>
</protein>
<dbReference type="AlphaFoldDB" id="A0A0J9XAU3"/>
<feature type="region of interest" description="Disordered" evidence="8">
    <location>
        <begin position="183"/>
        <end position="323"/>
    </location>
</feature>
<keyword evidence="11" id="KW-1185">Reference proteome</keyword>
<dbReference type="Pfam" id="PF04900">
    <property type="entry name" value="Fcf1"/>
    <property type="match status" value="1"/>
</dbReference>
<evidence type="ECO:0000256" key="4">
    <source>
        <dbReference type="ARBA" id="ARBA00023242"/>
    </source>
</evidence>
<feature type="domain" description="UTP23 sensor motif region" evidence="9">
    <location>
        <begin position="210"/>
        <end position="227"/>
    </location>
</feature>
<organism evidence="10 11">
    <name type="scientific">Geotrichum candidum</name>
    <name type="common">Oospora lactis</name>
    <name type="synonym">Dipodascus geotrichum</name>
    <dbReference type="NCBI Taxonomy" id="1173061"/>
    <lineage>
        <taxon>Eukaryota</taxon>
        <taxon>Fungi</taxon>
        <taxon>Dikarya</taxon>
        <taxon>Ascomycota</taxon>
        <taxon>Saccharomycotina</taxon>
        <taxon>Dipodascomycetes</taxon>
        <taxon>Dipodascales</taxon>
        <taxon>Dipodascaceae</taxon>
        <taxon>Geotrichum</taxon>
    </lineage>
</organism>
<dbReference type="Gene3D" id="3.40.50.1010">
    <property type="entry name" value="5'-nuclease"/>
    <property type="match status" value="1"/>
</dbReference>
<gene>
    <name evidence="10" type="ORF">BN980_GECA08s01759g</name>
</gene>
<dbReference type="GO" id="GO:0032040">
    <property type="term" value="C:small-subunit processome"/>
    <property type="evidence" value="ECO:0007669"/>
    <property type="project" value="InterPro"/>
</dbReference>
<dbReference type="OrthoDB" id="25675at2759"/>
<comment type="subcellular location">
    <subcellularLocation>
        <location evidence="1">Nucleus</location>
        <location evidence="1">Nucleolus</location>
    </subcellularLocation>
</comment>
<keyword evidence="2" id="KW-0690">Ribosome biogenesis</keyword>
<evidence type="ECO:0000313" key="10">
    <source>
        <dbReference type="EMBL" id="CDO54598.1"/>
    </source>
</evidence>
<evidence type="ECO:0000256" key="1">
    <source>
        <dbReference type="ARBA" id="ARBA00004604"/>
    </source>
</evidence>
<comment type="caution">
    <text evidence="10">The sequence shown here is derived from an EMBL/GenBank/DDBJ whole genome shotgun (WGS) entry which is preliminary data.</text>
</comment>
<evidence type="ECO:0000259" key="9">
    <source>
        <dbReference type="Pfam" id="PF24779"/>
    </source>
</evidence>
<feature type="compositionally biased region" description="Basic and acidic residues" evidence="8">
    <location>
        <begin position="286"/>
        <end position="303"/>
    </location>
</feature>
<proteinExistence type="inferred from homology"/>
<evidence type="ECO:0000256" key="7">
    <source>
        <dbReference type="ARBA" id="ARBA00076388"/>
    </source>
</evidence>
<reference evidence="10" key="1">
    <citation type="submission" date="2014-03" db="EMBL/GenBank/DDBJ databases">
        <authorList>
            <person name="Casaregola S."/>
        </authorList>
    </citation>
    <scope>NUCLEOTIDE SEQUENCE [LARGE SCALE GENOMIC DNA]</scope>
    <source>
        <strain evidence="10">CLIB 918</strain>
    </source>
</reference>
<sequence length="323" mass="36073">MRQKRAKAYRKQMAYYKYNFKFREPYQVLVDDELVLESSRIKLNLSAALERTIQAPVKPMITQCCMEALYRSKNEDAITLAKRFERRRCGHRDPTQEDKGVKKPHDCLWDVVVVDGQNKHRYVVATQKDKLRQRLRRVPAVPLLYVNRSVMIMEPMSSVTERARELIERGKLVGGLNEVVTASKKRKTTEDGSDSDSEGSEAEGDKPTVKKRKGPKQPNPLSIKKKKTPTTMARKAVSDAKQEGEATAGKKRRRRHHGSTKPSDEGETAKPSGVAAAPAAAPAAVSEEKVEDAGEHVSRKDVKQAQADAAAAKGDQAPVETEE</sequence>
<comment type="similarity">
    <text evidence="6">Belongs to the UTP23/FCF1 family. UTP23 subfamily.</text>
</comment>
<dbReference type="STRING" id="1173061.A0A0J9XAU3"/>